<accession>A0AAD5YZZ3</accession>
<feature type="compositionally biased region" description="Low complexity" evidence="1">
    <location>
        <begin position="626"/>
        <end position="641"/>
    </location>
</feature>
<feature type="compositionally biased region" description="Acidic residues" evidence="1">
    <location>
        <begin position="888"/>
        <end position="897"/>
    </location>
</feature>
<dbReference type="InterPro" id="IPR041698">
    <property type="entry name" value="Methyltransf_25"/>
</dbReference>
<feature type="compositionally biased region" description="Basic and acidic residues" evidence="1">
    <location>
        <begin position="188"/>
        <end position="197"/>
    </location>
</feature>
<feature type="region of interest" description="Disordered" evidence="1">
    <location>
        <begin position="887"/>
        <end position="925"/>
    </location>
</feature>
<feature type="compositionally biased region" description="Low complexity" evidence="1">
    <location>
        <begin position="54"/>
        <end position="65"/>
    </location>
</feature>
<feature type="region of interest" description="Disordered" evidence="1">
    <location>
        <begin position="1107"/>
        <end position="1131"/>
    </location>
</feature>
<feature type="compositionally biased region" description="Low complexity" evidence="1">
    <location>
        <begin position="305"/>
        <end position="315"/>
    </location>
</feature>
<feature type="compositionally biased region" description="Low complexity" evidence="1">
    <location>
        <begin position="456"/>
        <end position="534"/>
    </location>
</feature>
<feature type="region of interest" description="Disordered" evidence="1">
    <location>
        <begin position="1154"/>
        <end position="1203"/>
    </location>
</feature>
<comment type="caution">
    <text evidence="3">The sequence shown here is derived from an EMBL/GenBank/DDBJ whole genome shotgun (WGS) entry which is preliminary data.</text>
</comment>
<feature type="compositionally biased region" description="Low complexity" evidence="1">
    <location>
        <begin position="1122"/>
        <end position="1131"/>
    </location>
</feature>
<dbReference type="InterPro" id="IPR029063">
    <property type="entry name" value="SAM-dependent_MTases_sf"/>
</dbReference>
<feature type="domain" description="Methyltransferase" evidence="2">
    <location>
        <begin position="710"/>
        <end position="805"/>
    </location>
</feature>
<keyword evidence="4" id="KW-1185">Reference proteome</keyword>
<evidence type="ECO:0000313" key="3">
    <source>
        <dbReference type="EMBL" id="KAJ3575768.1"/>
    </source>
</evidence>
<feature type="compositionally biased region" description="Polar residues" evidence="1">
    <location>
        <begin position="910"/>
        <end position="925"/>
    </location>
</feature>
<dbReference type="EMBL" id="JANIEX010000027">
    <property type="protein sequence ID" value="KAJ3575768.1"/>
    <property type="molecule type" value="Genomic_DNA"/>
</dbReference>
<protein>
    <recommendedName>
        <fullName evidence="2">Methyltransferase domain-containing protein</fullName>
    </recommendedName>
</protein>
<feature type="compositionally biased region" description="Basic residues" evidence="1">
    <location>
        <begin position="654"/>
        <end position="663"/>
    </location>
</feature>
<evidence type="ECO:0000256" key="1">
    <source>
        <dbReference type="SAM" id="MobiDB-lite"/>
    </source>
</evidence>
<sequence>MSSRAAGGRKRQLKPLYEPQGSSKDKEQGKQKTSKSFFSRNKSKPANPTPAPSDPASNARAASAYPSPPPPAYPSLSPAAPSPLQGHPSGTSNSYPTFQQGDAYGRSLNTVAPRSSTPLAIPQQHRYNGAMSRTPTVQSNFSSSSGSYTSSSSSDGYLASYNAMSRSPSLSPPSTHSSIPSNSPQYRHAQEANEDARYPNFSRPQPQAHQQFRPLPVPGSSPPESVIPMSHDFPYPPASSPPLDSLLLQPMRRDSPLPSEFPGRRPSPLFQGSPRMDSRLRSDSAVTSQSHDLYLRPDLRQSYEPSISDAASSIYPSPPSSNPRHTPLPRRWNDASSAVSDGESGNGYRSFSSASASSSASSGIEEMPRNRPSLAPSIMSNYSESSQQTSSSDPVGDSLQTKSPPSSFHFPGSRSTSRPKVSAKTGTPQKLKIGKSRAKNSEDEESDWQYIPPTPTTDSSVSPGSSSSYDPGDPRSAVGPPDAAVVAARPRTDSTATSGTSATVGSTWSSSSNGSAKTFVYPSSRSRAQPSRAPLIGNKKKNGTDGSGSEGGKKSKFMGIGIRLKRQKRNSKGSLVDSRSSGSSSPRSMFRVSDVARASGAGSSPLPEGGSDGQRRQEYRVNEYGQASPPVSPSPSLSQSPSPAPVRMPEIERKRRGKGKGKGKFGSYPLDPFDSLLLDNDRLTGDLLRRLNPTNSPTFHNYGNMPPSTILDLGCGQGYWVLDAAIAWKGYGTHVTGYDMVDTMKSLRPLAVSHGVADNIGLRQRLPFPDESFDLVRMSCLTFCITSDAWEDILQEVCRVLALGGRLEIIDDHIFFPYGKPPQSGNDSLPSFHSMLGIDATPVASDRASVYSMMTSEAETKNPGLGLALSEDASSLAGDLYDLYGLREEEDEDDEGENGDRKDDDEGDTATLNGFSQDVETSSFRATPRPQGIFQQNQHTLSAVEWNHQHAISKDLEALFEHMMTNKFGVHPTPSSFMLDMLKKVFGHAREMTTMHLTLAPPASTSPGIQSSTTSSFNQCPGLMLWPSTLIAMPPSEIELHTSKHLRTLLSCKNSLVEHALEAADDDEIDEESVLEAIWEYESFLRPRFFPPPGAALDIDEAHTPTPLEADLRRPSHRSNPSSSAASVFSAASVSTENQDAMWEYQLDVRQHFGWPEGQNNSSTRPGSSHTEASGTRSSTPRPAHKRDTIISSTSSAAPPYSLTEPTHVRTFRVFEAIKLDQFTLEATAS</sequence>
<dbReference type="SUPFAM" id="SSF53335">
    <property type="entry name" value="S-adenosyl-L-methionine-dependent methyltransferases"/>
    <property type="match status" value="1"/>
</dbReference>
<feature type="compositionally biased region" description="Low complexity" evidence="1">
    <location>
        <begin position="74"/>
        <end position="83"/>
    </location>
</feature>
<dbReference type="PANTHER" id="PTHR43591">
    <property type="entry name" value="METHYLTRANSFERASE"/>
    <property type="match status" value="1"/>
</dbReference>
<dbReference type="Proteomes" id="UP001213000">
    <property type="component" value="Unassembled WGS sequence"/>
</dbReference>
<feature type="compositionally biased region" description="Low complexity" evidence="1">
    <location>
        <begin position="241"/>
        <end position="250"/>
    </location>
</feature>
<name>A0AAD5YZZ3_9AGAR</name>
<feature type="compositionally biased region" description="Low complexity" evidence="1">
    <location>
        <begin position="572"/>
        <end position="593"/>
    </location>
</feature>
<feature type="compositionally biased region" description="Polar residues" evidence="1">
    <location>
        <begin position="1158"/>
        <end position="1181"/>
    </location>
</feature>
<evidence type="ECO:0000259" key="2">
    <source>
        <dbReference type="Pfam" id="PF13649"/>
    </source>
</evidence>
<dbReference type="Pfam" id="PF13649">
    <property type="entry name" value="Methyltransf_25"/>
    <property type="match status" value="1"/>
</dbReference>
<feature type="compositionally biased region" description="Polar residues" evidence="1">
    <location>
        <begin position="34"/>
        <end position="46"/>
    </location>
</feature>
<feature type="compositionally biased region" description="Low complexity" evidence="1">
    <location>
        <begin position="380"/>
        <end position="392"/>
    </location>
</feature>
<feature type="compositionally biased region" description="Low complexity" evidence="1">
    <location>
        <begin position="139"/>
        <end position="154"/>
    </location>
</feature>
<feature type="compositionally biased region" description="Polar residues" evidence="1">
    <location>
        <begin position="88"/>
        <end position="100"/>
    </location>
</feature>
<dbReference type="CDD" id="cd02440">
    <property type="entry name" value="AdoMet_MTases"/>
    <property type="match status" value="1"/>
</dbReference>
<gene>
    <name evidence="3" type="ORF">NP233_g874</name>
</gene>
<reference evidence="3" key="1">
    <citation type="submission" date="2022-07" db="EMBL/GenBank/DDBJ databases">
        <title>Genome Sequence of Leucocoprinus birnbaumii.</title>
        <authorList>
            <person name="Buettner E."/>
        </authorList>
    </citation>
    <scope>NUCLEOTIDE SEQUENCE</scope>
    <source>
        <strain evidence="3">VT141</strain>
    </source>
</reference>
<feature type="compositionally biased region" description="Low complexity" evidence="1">
    <location>
        <begin position="165"/>
        <end position="184"/>
    </location>
</feature>
<organism evidence="3 4">
    <name type="scientific">Leucocoprinus birnbaumii</name>
    <dbReference type="NCBI Taxonomy" id="56174"/>
    <lineage>
        <taxon>Eukaryota</taxon>
        <taxon>Fungi</taxon>
        <taxon>Dikarya</taxon>
        <taxon>Basidiomycota</taxon>
        <taxon>Agaricomycotina</taxon>
        <taxon>Agaricomycetes</taxon>
        <taxon>Agaricomycetidae</taxon>
        <taxon>Agaricales</taxon>
        <taxon>Agaricineae</taxon>
        <taxon>Agaricaceae</taxon>
        <taxon>Leucocoprinus</taxon>
    </lineage>
</organism>
<feature type="compositionally biased region" description="Low complexity" evidence="1">
    <location>
        <begin position="350"/>
        <end position="362"/>
    </location>
</feature>
<dbReference type="AlphaFoldDB" id="A0AAD5YZZ3"/>
<proteinExistence type="predicted"/>
<feature type="compositionally biased region" description="Polar residues" evidence="1">
    <location>
        <begin position="413"/>
        <end position="428"/>
    </location>
</feature>
<feature type="region of interest" description="Disordered" evidence="1">
    <location>
        <begin position="1"/>
        <end position="667"/>
    </location>
</feature>
<feature type="compositionally biased region" description="Polar residues" evidence="1">
    <location>
        <begin position="107"/>
        <end position="118"/>
    </location>
</feature>
<evidence type="ECO:0000313" key="4">
    <source>
        <dbReference type="Proteomes" id="UP001213000"/>
    </source>
</evidence>
<dbReference type="Gene3D" id="3.40.50.150">
    <property type="entry name" value="Vaccinia Virus protein VP39"/>
    <property type="match status" value="1"/>
</dbReference>